<evidence type="ECO:0000259" key="9">
    <source>
        <dbReference type="PROSITE" id="PS50928"/>
    </source>
</evidence>
<keyword evidence="3" id="KW-1003">Cell membrane</keyword>
<evidence type="ECO:0000256" key="5">
    <source>
        <dbReference type="ARBA" id="ARBA00022692"/>
    </source>
</evidence>
<dbReference type="EMBL" id="JAESWC010000002">
    <property type="protein sequence ID" value="MBL4935098.1"/>
    <property type="molecule type" value="Genomic_DNA"/>
</dbReference>
<evidence type="ECO:0000256" key="2">
    <source>
        <dbReference type="ARBA" id="ARBA00022448"/>
    </source>
</evidence>
<dbReference type="Pfam" id="PF00528">
    <property type="entry name" value="BPD_transp_1"/>
    <property type="match status" value="1"/>
</dbReference>
<dbReference type="InterPro" id="IPR035906">
    <property type="entry name" value="MetI-like_sf"/>
</dbReference>
<feature type="transmembrane region" description="Helical" evidence="8">
    <location>
        <begin position="99"/>
        <end position="122"/>
    </location>
</feature>
<comment type="caution">
    <text evidence="10">The sequence shown here is derived from an EMBL/GenBank/DDBJ whole genome shotgun (WGS) entry which is preliminary data.</text>
</comment>
<sequence length="260" mass="28274">MKGSKLLTLFVSLVYIFLIAPLLIIVVTAFDSSNVMAFPPKGFSMKWFINVFSSDTFMTTLGISVKVAVLATIIALIIGVPAAYALSRKSYRGKAVIQNIFLSPIIVPGVVLGFAFFRFLVIKLQLEVFASLLIGHVIIVIPYIIRVVGSSLENLDFSIEEAAVSLGATKVKAFFMVVLPNITSGVIAAFMLAFINSFNNVPASLFLTGPGVSTLPISMMTYVEYNYDPTISALSVILMILTVFIMFIVEKTLGLSNFNN</sequence>
<organism evidence="10 11">
    <name type="scientific">Clostridium rhizosphaerae</name>
    <dbReference type="NCBI Taxonomy" id="2803861"/>
    <lineage>
        <taxon>Bacteria</taxon>
        <taxon>Bacillati</taxon>
        <taxon>Bacillota</taxon>
        <taxon>Clostridia</taxon>
        <taxon>Eubacteriales</taxon>
        <taxon>Clostridiaceae</taxon>
        <taxon>Clostridium</taxon>
    </lineage>
</organism>
<reference evidence="10 11" key="1">
    <citation type="submission" date="2021-01" db="EMBL/GenBank/DDBJ databases">
        <title>Genome public.</title>
        <authorList>
            <person name="Liu C."/>
            <person name="Sun Q."/>
        </authorList>
    </citation>
    <scope>NUCLEOTIDE SEQUENCE [LARGE SCALE GENOMIC DNA]</scope>
    <source>
        <strain evidence="10 11">YIM B02515</strain>
    </source>
</reference>
<dbReference type="CDD" id="cd06261">
    <property type="entry name" value="TM_PBP2"/>
    <property type="match status" value="1"/>
</dbReference>
<dbReference type="Proteomes" id="UP000632377">
    <property type="component" value="Unassembled WGS sequence"/>
</dbReference>
<dbReference type="InterPro" id="IPR000515">
    <property type="entry name" value="MetI-like"/>
</dbReference>
<keyword evidence="2 8" id="KW-0813">Transport</keyword>
<evidence type="ECO:0000256" key="8">
    <source>
        <dbReference type="RuleBase" id="RU363032"/>
    </source>
</evidence>
<dbReference type="RefSeq" id="WP_202747713.1">
    <property type="nucleotide sequence ID" value="NZ_JAESWC010000002.1"/>
</dbReference>
<comment type="similarity">
    <text evidence="8">Belongs to the binding-protein-dependent transport system permease family.</text>
</comment>
<keyword evidence="11" id="KW-1185">Reference proteome</keyword>
<feature type="transmembrane region" description="Helical" evidence="8">
    <location>
        <begin position="61"/>
        <end position="87"/>
    </location>
</feature>
<dbReference type="Gene3D" id="1.10.3720.10">
    <property type="entry name" value="MetI-like"/>
    <property type="match status" value="1"/>
</dbReference>
<evidence type="ECO:0000313" key="11">
    <source>
        <dbReference type="Proteomes" id="UP000632377"/>
    </source>
</evidence>
<feature type="transmembrane region" description="Helical" evidence="8">
    <location>
        <begin position="230"/>
        <end position="249"/>
    </location>
</feature>
<keyword evidence="6 8" id="KW-1133">Transmembrane helix</keyword>
<dbReference type="SUPFAM" id="SSF161098">
    <property type="entry name" value="MetI-like"/>
    <property type="match status" value="1"/>
</dbReference>
<protein>
    <submittedName>
        <fullName evidence="10">ABC transporter permease</fullName>
    </submittedName>
</protein>
<evidence type="ECO:0000256" key="6">
    <source>
        <dbReference type="ARBA" id="ARBA00022989"/>
    </source>
</evidence>
<feature type="transmembrane region" description="Helical" evidence="8">
    <location>
        <begin position="173"/>
        <end position="195"/>
    </location>
</feature>
<comment type="subcellular location">
    <subcellularLocation>
        <location evidence="1">Cell inner membrane</location>
        <topology evidence="1">Multi-pass membrane protein</topology>
    </subcellularLocation>
    <subcellularLocation>
        <location evidence="8">Cell membrane</location>
        <topology evidence="8">Multi-pass membrane protein</topology>
    </subcellularLocation>
</comment>
<dbReference type="PANTHER" id="PTHR43357">
    <property type="entry name" value="INNER MEMBRANE ABC TRANSPORTER PERMEASE PROTEIN YDCV"/>
    <property type="match status" value="1"/>
</dbReference>
<keyword evidence="5 8" id="KW-0812">Transmembrane</keyword>
<feature type="domain" description="ABC transmembrane type-1" evidence="9">
    <location>
        <begin position="61"/>
        <end position="249"/>
    </location>
</feature>
<evidence type="ECO:0000256" key="7">
    <source>
        <dbReference type="ARBA" id="ARBA00023136"/>
    </source>
</evidence>
<evidence type="ECO:0000256" key="3">
    <source>
        <dbReference type="ARBA" id="ARBA00022475"/>
    </source>
</evidence>
<feature type="transmembrane region" description="Helical" evidence="8">
    <location>
        <begin position="128"/>
        <end position="145"/>
    </location>
</feature>
<proteinExistence type="inferred from homology"/>
<dbReference type="PANTHER" id="PTHR43357:SF4">
    <property type="entry name" value="INNER MEMBRANE ABC TRANSPORTER PERMEASE PROTEIN YDCV"/>
    <property type="match status" value="1"/>
</dbReference>
<accession>A0ABS1T6X5</accession>
<gene>
    <name evidence="10" type="ORF">JK636_04925</name>
</gene>
<keyword evidence="7 8" id="KW-0472">Membrane</keyword>
<name>A0ABS1T6X5_9CLOT</name>
<dbReference type="PROSITE" id="PS50928">
    <property type="entry name" value="ABC_TM1"/>
    <property type="match status" value="1"/>
</dbReference>
<keyword evidence="4" id="KW-0997">Cell inner membrane</keyword>
<evidence type="ECO:0000313" key="10">
    <source>
        <dbReference type="EMBL" id="MBL4935098.1"/>
    </source>
</evidence>
<evidence type="ECO:0000256" key="1">
    <source>
        <dbReference type="ARBA" id="ARBA00004429"/>
    </source>
</evidence>
<evidence type="ECO:0000256" key="4">
    <source>
        <dbReference type="ARBA" id="ARBA00022519"/>
    </source>
</evidence>